<evidence type="ECO:0000256" key="1">
    <source>
        <dbReference type="SAM" id="MobiDB-lite"/>
    </source>
</evidence>
<dbReference type="AlphaFoldDB" id="A0A0W0FAG8"/>
<comment type="caution">
    <text evidence="4">The sequence shown here is derived from an EMBL/GenBank/DDBJ whole genome shotgun (WGS) entry which is preliminary data.</text>
</comment>
<proteinExistence type="predicted"/>
<feature type="compositionally biased region" description="Low complexity" evidence="1">
    <location>
        <begin position="197"/>
        <end position="217"/>
    </location>
</feature>
<feature type="signal peptide" evidence="3">
    <location>
        <begin position="1"/>
        <end position="27"/>
    </location>
</feature>
<name>A0A0W0FAG8_MONRR</name>
<evidence type="ECO:0000313" key="5">
    <source>
        <dbReference type="Proteomes" id="UP000054988"/>
    </source>
</evidence>
<keyword evidence="2" id="KW-0472">Membrane</keyword>
<dbReference type="eggNOG" id="ENOG502SP6Y">
    <property type="taxonomic scope" value="Eukaryota"/>
</dbReference>
<feature type="transmembrane region" description="Helical" evidence="2">
    <location>
        <begin position="223"/>
        <end position="246"/>
    </location>
</feature>
<keyword evidence="2" id="KW-1133">Transmembrane helix</keyword>
<sequence length="337" mass="37321">MPIWGQSYTLLYLSLLVLLMPPRLVFSRLVTKYIDDEYGNLEMGRKPEFKGDRWIRGGVCEGCIPGGALMPDPSLAFNGTWHYNTRHLEDPVRSVVLNFTGVSIEIFCILPNNPPNLVTATYDLSFMLDGQLVGKFTHSPDLESDFAYNQSVFSKRDLLSGTKPHSMEIKLDSNSTDAALLFDYAKYEIDDGIADIPPTTSSSLPTSPSSASSPGNDSSKERLATILGVIFGTILAIIVCILLVWLRRRRRQPDTSPEPILQPLPFPLVDRKNTPRRKAARDDHSRMGEPSSELPGNHGEDNRRSQNTDGNTVLQSESAPPPYDLVFAPANAMTQAL</sequence>
<organism evidence="4 5">
    <name type="scientific">Moniliophthora roreri</name>
    <name type="common">Frosty pod rot fungus</name>
    <name type="synonym">Monilia roreri</name>
    <dbReference type="NCBI Taxonomy" id="221103"/>
    <lineage>
        <taxon>Eukaryota</taxon>
        <taxon>Fungi</taxon>
        <taxon>Dikarya</taxon>
        <taxon>Basidiomycota</taxon>
        <taxon>Agaricomycotina</taxon>
        <taxon>Agaricomycetes</taxon>
        <taxon>Agaricomycetidae</taxon>
        <taxon>Agaricales</taxon>
        <taxon>Marasmiineae</taxon>
        <taxon>Marasmiaceae</taxon>
        <taxon>Moniliophthora</taxon>
    </lineage>
</organism>
<keyword evidence="3" id="KW-0732">Signal</keyword>
<feature type="region of interest" description="Disordered" evidence="1">
    <location>
        <begin position="196"/>
        <end position="219"/>
    </location>
</feature>
<feature type="compositionally biased region" description="Polar residues" evidence="1">
    <location>
        <begin position="307"/>
        <end position="318"/>
    </location>
</feature>
<dbReference type="Proteomes" id="UP000054988">
    <property type="component" value="Unassembled WGS sequence"/>
</dbReference>
<reference evidence="4 5" key="1">
    <citation type="submission" date="2015-12" db="EMBL/GenBank/DDBJ databases">
        <title>Draft genome sequence of Moniliophthora roreri, the causal agent of frosty pod rot of cacao.</title>
        <authorList>
            <person name="Aime M.C."/>
            <person name="Diaz-Valderrama J.R."/>
            <person name="Kijpornyongpan T."/>
            <person name="Phillips-Mora W."/>
        </authorList>
    </citation>
    <scope>NUCLEOTIDE SEQUENCE [LARGE SCALE GENOMIC DNA]</scope>
    <source>
        <strain evidence="4 5">MCA 2952</strain>
    </source>
</reference>
<feature type="chain" id="PRO_5006901616" evidence="3">
    <location>
        <begin position="28"/>
        <end position="337"/>
    </location>
</feature>
<gene>
    <name evidence="4" type="ORF">WG66_14126</name>
</gene>
<dbReference type="EMBL" id="LATX01002178">
    <property type="protein sequence ID" value="KTB33306.1"/>
    <property type="molecule type" value="Genomic_DNA"/>
</dbReference>
<feature type="region of interest" description="Disordered" evidence="1">
    <location>
        <begin position="253"/>
        <end position="325"/>
    </location>
</feature>
<evidence type="ECO:0000256" key="2">
    <source>
        <dbReference type="SAM" id="Phobius"/>
    </source>
</evidence>
<accession>A0A0W0FAG8</accession>
<evidence type="ECO:0000313" key="4">
    <source>
        <dbReference type="EMBL" id="KTB33306.1"/>
    </source>
</evidence>
<evidence type="ECO:0000256" key="3">
    <source>
        <dbReference type="SAM" id="SignalP"/>
    </source>
</evidence>
<keyword evidence="2" id="KW-0812">Transmembrane</keyword>
<protein>
    <submittedName>
        <fullName evidence="4">Uncharacterized protein</fullName>
    </submittedName>
</protein>